<dbReference type="SUPFAM" id="SSF52413">
    <property type="entry name" value="UDP-glucose/GDP-mannose dehydrogenase C-terminal domain"/>
    <property type="match status" value="1"/>
</dbReference>
<dbReference type="PIRSF" id="PIRSF000124">
    <property type="entry name" value="UDPglc_GDPman_dh"/>
    <property type="match status" value="1"/>
</dbReference>
<dbReference type="PANTHER" id="PTHR43750">
    <property type="entry name" value="UDP-GLUCOSE 6-DEHYDROGENASE TUAD"/>
    <property type="match status" value="1"/>
</dbReference>
<dbReference type="SMART" id="SM00984">
    <property type="entry name" value="UDPG_MGDP_dh_C"/>
    <property type="match status" value="1"/>
</dbReference>
<dbReference type="GO" id="GO:0003979">
    <property type="term" value="F:UDP-glucose 6-dehydrogenase activity"/>
    <property type="evidence" value="ECO:0007669"/>
    <property type="project" value="UniProtKB-EC"/>
</dbReference>
<dbReference type="PANTHER" id="PTHR43750:SF3">
    <property type="entry name" value="UDP-GLUCOSE 6-DEHYDROGENASE TUAD"/>
    <property type="match status" value="1"/>
</dbReference>
<dbReference type="SUPFAM" id="SSF48179">
    <property type="entry name" value="6-phosphogluconate dehydrogenase C-terminal domain-like"/>
    <property type="match status" value="1"/>
</dbReference>
<feature type="binding site" evidence="11">
    <location>
        <position position="86"/>
    </location>
    <ligand>
        <name>NAD(+)</name>
        <dbReference type="ChEBI" id="CHEBI:57540"/>
    </ligand>
</feature>
<comment type="catalytic activity">
    <reaction evidence="6 8">
        <text>UDP-alpha-D-glucose + 2 NAD(+) + H2O = UDP-alpha-D-glucuronate + 2 NADH + 3 H(+)</text>
        <dbReference type="Rhea" id="RHEA:23596"/>
        <dbReference type="ChEBI" id="CHEBI:15377"/>
        <dbReference type="ChEBI" id="CHEBI:15378"/>
        <dbReference type="ChEBI" id="CHEBI:57540"/>
        <dbReference type="ChEBI" id="CHEBI:57945"/>
        <dbReference type="ChEBI" id="CHEBI:58052"/>
        <dbReference type="ChEBI" id="CHEBI:58885"/>
        <dbReference type="EC" id="1.1.1.22"/>
    </reaction>
</comment>
<feature type="domain" description="UDP-glucose/GDP-mannose dehydrogenase C-terminal" evidence="12">
    <location>
        <begin position="311"/>
        <end position="413"/>
    </location>
</feature>
<evidence type="ECO:0000256" key="10">
    <source>
        <dbReference type="PIRSR" id="PIRSR500134-2"/>
    </source>
</evidence>
<feature type="binding site" evidence="10">
    <location>
        <begin position="150"/>
        <end position="153"/>
    </location>
    <ligand>
        <name>substrate</name>
    </ligand>
</feature>
<dbReference type="EC" id="1.1.1.22" evidence="3 8"/>
<feature type="binding site" evidence="11">
    <location>
        <position position="35"/>
    </location>
    <ligand>
        <name>NAD(+)</name>
        <dbReference type="ChEBI" id="CHEBI:57540"/>
    </ligand>
</feature>
<name>A0A1G2BKS7_9BACT</name>
<dbReference type="GO" id="GO:0006065">
    <property type="term" value="P:UDP-glucuronate biosynthetic process"/>
    <property type="evidence" value="ECO:0007669"/>
    <property type="project" value="UniProtKB-UniPathway"/>
</dbReference>
<evidence type="ECO:0000256" key="2">
    <source>
        <dbReference type="ARBA" id="ARBA00006601"/>
    </source>
</evidence>
<dbReference type="InterPro" id="IPR028357">
    <property type="entry name" value="UDPglc_DH_bac"/>
</dbReference>
<keyword evidence="4 8" id="KW-0560">Oxidoreductase</keyword>
<dbReference type="PIRSF" id="PIRSF500134">
    <property type="entry name" value="UDPglc_DH_bac"/>
    <property type="match status" value="1"/>
</dbReference>
<organism evidence="13 14">
    <name type="scientific">Candidatus Komeilibacteria bacterium RIFCSPLOWO2_01_FULL_45_10</name>
    <dbReference type="NCBI Taxonomy" id="1798550"/>
    <lineage>
        <taxon>Bacteria</taxon>
        <taxon>Candidatus Komeiliibacteriota</taxon>
    </lineage>
</organism>
<feature type="binding site" evidence="10">
    <location>
        <position position="318"/>
    </location>
    <ligand>
        <name>substrate</name>
    </ligand>
</feature>
<evidence type="ECO:0000256" key="1">
    <source>
        <dbReference type="ARBA" id="ARBA00004701"/>
    </source>
</evidence>
<dbReference type="InterPro" id="IPR014026">
    <property type="entry name" value="UDP-Glc/GDP-Man_DH_dimer"/>
</dbReference>
<dbReference type="Gene3D" id="3.40.50.720">
    <property type="entry name" value="NAD(P)-binding Rossmann-like Domain"/>
    <property type="match status" value="2"/>
</dbReference>
<dbReference type="InterPro" id="IPR008927">
    <property type="entry name" value="6-PGluconate_DH-like_C_sf"/>
</dbReference>
<dbReference type="GO" id="GO:0000271">
    <property type="term" value="P:polysaccharide biosynthetic process"/>
    <property type="evidence" value="ECO:0007669"/>
    <property type="project" value="InterPro"/>
</dbReference>
<dbReference type="Pfam" id="PF03720">
    <property type="entry name" value="UDPG_MGDP_dh_C"/>
    <property type="match status" value="1"/>
</dbReference>
<keyword evidence="5 8" id="KW-0520">NAD</keyword>
<sequence length="428" mass="47171">MKIAIIGTGYVGLVTAVGLAELGHQVVGVDQNSDKIKLLNQGRSPFYEPQLARLLKKNLLKKKLSFNCLLKKSVNLADFIFICVGTPPQQDGSADLTAVKEVATAIGRDAKKGKVVVTKSTVPVGTGKILQKILGRKNGRQFSTVSCPEFLREGRAIFDFFHPDRLVVGADERQTALKVMAVFKKIKTKKIITSRETAELIKYAANAFLATKISFINEIANLCEKVGADVDQVAGGVGADKRINPYFLKAGLGYGGSCFPKDVRALKQLSGGHGYFFRLLKSVIEVNNLQKKRFFEKIKSGVGNLRGKTVAVLGLAFKNDTDDTRESAGIALIKKIKKEGAKVKVYDPQAMVNARAELDETVIFCDSELKALRGADALIIATEWERFKHLPWPRVKKLMKKPVIFDGKNLLDKNLLEKLKFKYWGVGK</sequence>
<evidence type="ECO:0000259" key="12">
    <source>
        <dbReference type="SMART" id="SM00984"/>
    </source>
</evidence>
<dbReference type="Gene3D" id="1.20.5.100">
    <property type="entry name" value="Cytochrome c1, transmembrane anchor, C-terminal"/>
    <property type="match status" value="1"/>
</dbReference>
<dbReference type="FunFam" id="1.20.5.100:FF:000001">
    <property type="entry name" value="UDP-glucose 6-dehydrogenase"/>
    <property type="match status" value="1"/>
</dbReference>
<evidence type="ECO:0000313" key="13">
    <source>
        <dbReference type="EMBL" id="OGY89712.1"/>
    </source>
</evidence>
<accession>A0A1G2BKS7</accession>
<evidence type="ECO:0000256" key="7">
    <source>
        <dbReference type="ARBA" id="ARBA00053241"/>
    </source>
</evidence>
<dbReference type="GO" id="GO:0051287">
    <property type="term" value="F:NAD binding"/>
    <property type="evidence" value="ECO:0007669"/>
    <property type="project" value="InterPro"/>
</dbReference>
<dbReference type="InterPro" id="IPR036220">
    <property type="entry name" value="UDP-Glc/GDP-Man_DH_C_sf"/>
</dbReference>
<feature type="binding site" evidence="10">
    <location>
        <position position="202"/>
    </location>
    <ligand>
        <name>substrate</name>
    </ligand>
</feature>
<feature type="binding site" evidence="10">
    <location>
        <position position="255"/>
    </location>
    <ligand>
        <name>substrate</name>
    </ligand>
</feature>
<dbReference type="NCBIfam" id="TIGR03026">
    <property type="entry name" value="NDP-sugDHase"/>
    <property type="match status" value="1"/>
</dbReference>
<dbReference type="Pfam" id="PF00984">
    <property type="entry name" value="UDPG_MGDP_dh"/>
    <property type="match status" value="1"/>
</dbReference>
<comment type="similarity">
    <text evidence="2 8">Belongs to the UDP-glucose/GDP-mannose dehydrogenase family.</text>
</comment>
<comment type="function">
    <text evidence="7">Catalyzes the conversion of UDP-glucose into UDP-glucuronate, one of the precursors of teichuronic acid.</text>
</comment>
<evidence type="ECO:0000256" key="9">
    <source>
        <dbReference type="PIRSR" id="PIRSR500134-1"/>
    </source>
</evidence>
<comment type="caution">
    <text evidence="13">The sequence shown here is derived from an EMBL/GenBank/DDBJ whole genome shotgun (WGS) entry which is preliminary data.</text>
</comment>
<protein>
    <recommendedName>
        <fullName evidence="3 8">UDP-glucose 6-dehydrogenase</fullName>
        <ecNumber evidence="3 8">1.1.1.22</ecNumber>
    </recommendedName>
</protein>
<evidence type="ECO:0000256" key="3">
    <source>
        <dbReference type="ARBA" id="ARBA00012954"/>
    </source>
</evidence>
<evidence type="ECO:0000256" key="8">
    <source>
        <dbReference type="PIRNR" id="PIRNR000124"/>
    </source>
</evidence>
<dbReference type="Pfam" id="PF03721">
    <property type="entry name" value="UDPG_MGDP_dh_N"/>
    <property type="match status" value="1"/>
</dbReference>
<dbReference type="InterPro" id="IPR036291">
    <property type="entry name" value="NAD(P)-bd_dom_sf"/>
</dbReference>
<dbReference type="InterPro" id="IPR014027">
    <property type="entry name" value="UDP-Glc/GDP-Man_DH_C"/>
</dbReference>
<feature type="binding site" evidence="11">
    <location>
        <position position="30"/>
    </location>
    <ligand>
        <name>NAD(+)</name>
        <dbReference type="ChEBI" id="CHEBI:57540"/>
    </ligand>
</feature>
<feature type="binding site" evidence="11">
    <location>
        <position position="261"/>
    </location>
    <ligand>
        <name>NAD(+)</name>
        <dbReference type="ChEBI" id="CHEBI:57540"/>
    </ligand>
</feature>
<dbReference type="InterPro" id="IPR001732">
    <property type="entry name" value="UDP-Glc/GDP-Man_DH_N"/>
</dbReference>
<feature type="binding site" evidence="11">
    <location>
        <position position="325"/>
    </location>
    <ligand>
        <name>NAD(+)</name>
        <dbReference type="ChEBI" id="CHEBI:57540"/>
    </ligand>
</feature>
<feature type="binding site" evidence="11">
    <location>
        <position position="153"/>
    </location>
    <ligand>
        <name>NAD(+)</name>
        <dbReference type="ChEBI" id="CHEBI:57540"/>
    </ligand>
</feature>
<evidence type="ECO:0000256" key="6">
    <source>
        <dbReference type="ARBA" id="ARBA00047473"/>
    </source>
</evidence>
<evidence type="ECO:0000256" key="11">
    <source>
        <dbReference type="PIRSR" id="PIRSR500134-3"/>
    </source>
</evidence>
<feature type="active site" description="Nucleophile" evidence="9">
    <location>
        <position position="258"/>
    </location>
</feature>
<dbReference type="UniPathway" id="UPA00038">
    <property type="reaction ID" value="UER00491"/>
</dbReference>
<evidence type="ECO:0000313" key="14">
    <source>
        <dbReference type="Proteomes" id="UP000178849"/>
    </source>
</evidence>
<dbReference type="Proteomes" id="UP000178849">
    <property type="component" value="Unassembled WGS sequence"/>
</dbReference>
<evidence type="ECO:0000256" key="5">
    <source>
        <dbReference type="ARBA" id="ARBA00023027"/>
    </source>
</evidence>
<dbReference type="InterPro" id="IPR017476">
    <property type="entry name" value="UDP-Glc/GDP-Man"/>
</dbReference>
<gene>
    <name evidence="13" type="ORF">A2927_00140</name>
</gene>
<feature type="binding site" evidence="11">
    <location>
        <position position="121"/>
    </location>
    <ligand>
        <name>NAD(+)</name>
        <dbReference type="ChEBI" id="CHEBI:57540"/>
    </ligand>
</feature>
<evidence type="ECO:0000256" key="4">
    <source>
        <dbReference type="ARBA" id="ARBA00023002"/>
    </source>
</evidence>
<dbReference type="STRING" id="1798550.A2927_00140"/>
<dbReference type="SUPFAM" id="SSF51735">
    <property type="entry name" value="NAD(P)-binding Rossmann-fold domains"/>
    <property type="match status" value="1"/>
</dbReference>
<dbReference type="EMBL" id="MHKL01000009">
    <property type="protein sequence ID" value="OGY89712.1"/>
    <property type="molecule type" value="Genomic_DNA"/>
</dbReference>
<feature type="binding site" evidence="10">
    <location>
        <begin position="247"/>
        <end position="251"/>
    </location>
    <ligand>
        <name>substrate</name>
    </ligand>
</feature>
<reference evidence="13 14" key="1">
    <citation type="journal article" date="2016" name="Nat. Commun.">
        <title>Thousands of microbial genomes shed light on interconnected biogeochemical processes in an aquifer system.</title>
        <authorList>
            <person name="Anantharaman K."/>
            <person name="Brown C.T."/>
            <person name="Hug L.A."/>
            <person name="Sharon I."/>
            <person name="Castelle C.J."/>
            <person name="Probst A.J."/>
            <person name="Thomas B.C."/>
            <person name="Singh A."/>
            <person name="Wilkins M.J."/>
            <person name="Karaoz U."/>
            <person name="Brodie E.L."/>
            <person name="Williams K.H."/>
            <person name="Hubbard S.S."/>
            <person name="Banfield J.F."/>
        </authorList>
    </citation>
    <scope>NUCLEOTIDE SEQUENCE [LARGE SCALE GENOMIC DNA]</scope>
</reference>
<dbReference type="AlphaFoldDB" id="A0A1G2BKS7"/>
<comment type="pathway">
    <text evidence="1">Nucleotide-sugar biosynthesis; UDP-alpha-D-glucuronate biosynthesis; UDP-alpha-D-glucuronate from UDP-alpha-D-glucose: step 1/1.</text>
</comment>
<proteinExistence type="inferred from homology"/>